<reference evidence="3" key="2">
    <citation type="submission" date="2020-02" db="EMBL/GenBank/DDBJ databases">
        <title>Esox lucius (northern pike) genome, fEsoLuc1, primary haplotype.</title>
        <authorList>
            <person name="Myers G."/>
            <person name="Karagic N."/>
            <person name="Meyer A."/>
            <person name="Pippel M."/>
            <person name="Reichard M."/>
            <person name="Winkler S."/>
            <person name="Tracey A."/>
            <person name="Sims Y."/>
            <person name="Howe K."/>
            <person name="Rhie A."/>
            <person name="Formenti G."/>
            <person name="Durbin R."/>
            <person name="Fedrigo O."/>
            <person name="Jarvis E.D."/>
        </authorList>
    </citation>
    <scope>NUCLEOTIDE SEQUENCE [LARGE SCALE GENOMIC DNA]</scope>
</reference>
<feature type="region of interest" description="Disordered" evidence="1">
    <location>
        <begin position="108"/>
        <end position="217"/>
    </location>
</feature>
<dbReference type="Bgee" id="ENSELUG00000024896">
    <property type="expression patterns" value="Expressed in testis and 14 other cell types or tissues"/>
</dbReference>
<evidence type="ECO:0000313" key="4">
    <source>
        <dbReference type="Proteomes" id="UP000265140"/>
    </source>
</evidence>
<proteinExistence type="predicted"/>
<gene>
    <name evidence="3" type="primary">LYPD6B</name>
</gene>
<evidence type="ECO:0000259" key="2">
    <source>
        <dbReference type="SMART" id="SM00355"/>
    </source>
</evidence>
<dbReference type="SMART" id="SM00355">
    <property type="entry name" value="ZnF_C2H2"/>
    <property type="match status" value="3"/>
</dbReference>
<feature type="domain" description="C2H2-type" evidence="2">
    <location>
        <begin position="75"/>
        <end position="101"/>
    </location>
</feature>
<accession>A0A6Q2X7R6</accession>
<evidence type="ECO:0000256" key="1">
    <source>
        <dbReference type="SAM" id="MobiDB-lite"/>
    </source>
</evidence>
<protein>
    <recommendedName>
        <fullName evidence="2">C2H2-type domain-containing protein</fullName>
    </recommendedName>
</protein>
<evidence type="ECO:0000313" key="3">
    <source>
        <dbReference type="Ensembl" id="ENSELUP00000050064.2"/>
    </source>
</evidence>
<feature type="domain" description="C2H2-type" evidence="2">
    <location>
        <begin position="235"/>
        <end position="257"/>
    </location>
</feature>
<feature type="domain" description="C2H2-type" evidence="2">
    <location>
        <begin position="25"/>
        <end position="50"/>
    </location>
</feature>
<reference evidence="3" key="4">
    <citation type="submission" date="2025-09" db="UniProtKB">
        <authorList>
            <consortium name="Ensembl"/>
        </authorList>
    </citation>
    <scope>IDENTIFICATION</scope>
</reference>
<organism evidence="3 4">
    <name type="scientific">Esox lucius</name>
    <name type="common">Northern pike</name>
    <dbReference type="NCBI Taxonomy" id="8010"/>
    <lineage>
        <taxon>Eukaryota</taxon>
        <taxon>Metazoa</taxon>
        <taxon>Chordata</taxon>
        <taxon>Craniata</taxon>
        <taxon>Vertebrata</taxon>
        <taxon>Euteleostomi</taxon>
        <taxon>Actinopterygii</taxon>
        <taxon>Neopterygii</taxon>
        <taxon>Teleostei</taxon>
        <taxon>Protacanthopterygii</taxon>
        <taxon>Esociformes</taxon>
        <taxon>Esocidae</taxon>
        <taxon>Esox</taxon>
    </lineage>
</organism>
<dbReference type="AlphaFoldDB" id="A0A6Q2X7R6"/>
<reference evidence="3" key="3">
    <citation type="submission" date="2025-08" db="UniProtKB">
        <authorList>
            <consortium name="Ensembl"/>
        </authorList>
    </citation>
    <scope>IDENTIFICATION</scope>
</reference>
<feature type="compositionally biased region" description="Polar residues" evidence="1">
    <location>
        <begin position="116"/>
        <end position="196"/>
    </location>
</feature>
<name>A0A6Q2X7R6_ESOLU</name>
<feature type="region of interest" description="Disordered" evidence="1">
    <location>
        <begin position="255"/>
        <end position="278"/>
    </location>
</feature>
<dbReference type="InParanoid" id="A0A6Q2X7R6"/>
<keyword evidence="4" id="KW-1185">Reference proteome</keyword>
<dbReference type="Proteomes" id="UP000265140">
    <property type="component" value="Chromosome 4"/>
</dbReference>
<dbReference type="Ensembl" id="ENSELUT00000052933.2">
    <property type="protein sequence ID" value="ENSELUP00000050064.2"/>
    <property type="gene ID" value="ENSELUG00000024896.2"/>
</dbReference>
<sequence>MTHITVRKAADGRAVLSQCRKSQLFYCPFCQPSIFKPRDYASVLTHIESHRLKAVLHREFTIFICHLECRAAKHFHCPHCPKTYVNRRDFTKHISQCELIHRPSCNPDDSHATENAPGSTVNAPGSTENAPGSTENAPGSTENAPGSTENAPGSTENAPGSTVNAPGSTENAPGSTENAPGSTVRASEALNVSSGTVKVPGDTGSTSLNPDEPNATVKCPVLECPAVRSAVKQKIKCPNCSLWLNKNNLRKHQQRKHVSTDKDSASHPTVRPAVKRKSAPCGQLRKRACTGQDTVVSLDPELMLQMDEPKRWRENPANTILDLMAPWLERLNSDQQFEVVRLLMGYVLELMDQFPGSSSSTSH</sequence>
<dbReference type="GeneTree" id="ENSGT01030000235370"/>
<dbReference type="InterPro" id="IPR013087">
    <property type="entry name" value="Znf_C2H2_type"/>
</dbReference>
<reference evidence="4" key="1">
    <citation type="journal article" date="2014" name="PLoS ONE">
        <title>The genome and linkage map of the northern pike (Esox lucius): conserved synteny revealed between the salmonid sister group and the Neoteleostei.</title>
        <authorList>
            <person name="Rondeau E.B."/>
            <person name="Minkley D.R."/>
            <person name="Leong J.S."/>
            <person name="Messmer A.M."/>
            <person name="Jantzen J.R."/>
            <person name="von Schalburg K.R."/>
            <person name="Lemon C."/>
            <person name="Bird N.H."/>
            <person name="Koop B.F."/>
        </authorList>
    </citation>
    <scope>NUCLEOTIDE SEQUENCE</scope>
</reference>